<comment type="miscellaneous">
    <text evidence="9">Carbon 2 of the heme B porphyrin ring is defined according to the Fischer nomenclature.</text>
</comment>
<dbReference type="InterPro" id="IPR000537">
    <property type="entry name" value="UbiA_prenyltransferase"/>
</dbReference>
<dbReference type="EMBL" id="DRQG01000010">
    <property type="protein sequence ID" value="HGY54206.1"/>
    <property type="molecule type" value="Genomic_DNA"/>
</dbReference>
<reference evidence="10" key="1">
    <citation type="journal article" date="2020" name="mSystems">
        <title>Genome- and Community-Level Interaction Insights into Carbon Utilization and Element Cycling Functions of Hydrothermarchaeota in Hydrothermal Sediment.</title>
        <authorList>
            <person name="Zhou Z."/>
            <person name="Liu Y."/>
            <person name="Xu W."/>
            <person name="Pan J."/>
            <person name="Luo Z.H."/>
            <person name="Li M."/>
        </authorList>
    </citation>
    <scope>NUCLEOTIDE SEQUENCE [LARGE SCALE GENOMIC DNA]</scope>
    <source>
        <strain evidence="10">HyVt-577</strain>
    </source>
</reference>
<feature type="transmembrane region" description="Helical" evidence="9">
    <location>
        <begin position="238"/>
        <end position="257"/>
    </location>
</feature>
<evidence type="ECO:0000256" key="7">
    <source>
        <dbReference type="ARBA" id="ARBA00023136"/>
    </source>
</evidence>
<keyword evidence="7 9" id="KW-0472">Membrane</keyword>
<dbReference type="PANTHER" id="PTHR43448">
    <property type="entry name" value="PROTOHEME IX FARNESYLTRANSFERASE, MITOCHONDRIAL"/>
    <property type="match status" value="1"/>
</dbReference>
<feature type="transmembrane region" description="Helical" evidence="9">
    <location>
        <begin position="113"/>
        <end position="132"/>
    </location>
</feature>
<organism evidence="10">
    <name type="scientific">Caldithrix abyssi</name>
    <dbReference type="NCBI Taxonomy" id="187145"/>
    <lineage>
        <taxon>Bacteria</taxon>
        <taxon>Pseudomonadati</taxon>
        <taxon>Calditrichota</taxon>
        <taxon>Calditrichia</taxon>
        <taxon>Calditrichales</taxon>
        <taxon>Calditrichaceae</taxon>
        <taxon>Caldithrix</taxon>
    </lineage>
</organism>
<dbReference type="GO" id="GO:0008495">
    <property type="term" value="F:protoheme IX farnesyltransferase activity"/>
    <property type="evidence" value="ECO:0007669"/>
    <property type="project" value="UniProtKB-UniRule"/>
</dbReference>
<feature type="transmembrane region" description="Helical" evidence="9">
    <location>
        <begin position="165"/>
        <end position="185"/>
    </location>
</feature>
<feature type="transmembrane region" description="Helical" evidence="9">
    <location>
        <begin position="269"/>
        <end position="288"/>
    </location>
</feature>
<dbReference type="Pfam" id="PF01040">
    <property type="entry name" value="UbiA"/>
    <property type="match status" value="1"/>
</dbReference>
<gene>
    <name evidence="10" type="primary">cyoE</name>
    <name evidence="9" type="synonym">ctaB</name>
    <name evidence="10" type="ORF">ENK44_00760</name>
</gene>
<accession>A0A7V4TXC8</accession>
<dbReference type="InterPro" id="IPR006369">
    <property type="entry name" value="Protohaem_IX_farnesylTrfase"/>
</dbReference>
<comment type="pathway">
    <text evidence="9">Porphyrin-containing compound metabolism; heme O biosynthesis; heme O from protoheme: step 1/1.</text>
</comment>
<feature type="transmembrane region" description="Helical" evidence="9">
    <location>
        <begin position="139"/>
        <end position="159"/>
    </location>
</feature>
<evidence type="ECO:0000256" key="1">
    <source>
        <dbReference type="ARBA" id="ARBA00004141"/>
    </source>
</evidence>
<sequence length="289" mass="31517">MLAFLKKKFTLYWPLIKSLQTGLLLVTGFTGYVSANCPVLTWDHTLGLLISLFLTVSGSTVLNMVYDRDIDAKMKRTAQRPLPAGKLSVQEALTVGLLLSSFGMGLAFALSELFGWVVFAGWFLDVLVYTVWLKRRTAWSIVWGGISGGMPILAGRVLAVGEIDLIGILLTLAILLWIPTHILTFSMRYYDDYQRAGVPTFPSSYGYQTTRVIIALSSLGAALSIGIGAVALGLAWGYLRLLAVLTMGIIGLSLASIYKPSERVNFGLFKFASLYMLSSMLIFAFGVAS</sequence>
<evidence type="ECO:0000313" key="10">
    <source>
        <dbReference type="EMBL" id="HGY54206.1"/>
    </source>
</evidence>
<dbReference type="PANTHER" id="PTHR43448:SF2">
    <property type="entry name" value="PROTOHEME IX FARNESYLTRANSFERASE, MITOCHONDRIAL"/>
    <property type="match status" value="1"/>
</dbReference>
<comment type="similarity">
    <text evidence="9">Belongs to the UbiA prenyltransferase family. Protoheme IX farnesyltransferase subfamily.</text>
</comment>
<dbReference type="Gene3D" id="1.10.357.140">
    <property type="entry name" value="UbiA prenyltransferase"/>
    <property type="match status" value="1"/>
</dbReference>
<feature type="transmembrane region" description="Helical" evidence="9">
    <location>
        <begin position="87"/>
        <end position="107"/>
    </location>
</feature>
<dbReference type="InterPro" id="IPR030470">
    <property type="entry name" value="UbiA_prenylTrfase_CS"/>
</dbReference>
<dbReference type="AlphaFoldDB" id="A0A7V4TXC8"/>
<keyword evidence="6 9" id="KW-0350">Heme biosynthesis</keyword>
<dbReference type="CDD" id="cd13957">
    <property type="entry name" value="PT_UbiA_Cox10"/>
    <property type="match status" value="1"/>
</dbReference>
<feature type="transmembrane region" description="Helical" evidence="9">
    <location>
        <begin position="212"/>
        <end position="232"/>
    </location>
</feature>
<keyword evidence="4 9" id="KW-0812">Transmembrane</keyword>
<evidence type="ECO:0000256" key="8">
    <source>
        <dbReference type="ARBA" id="ARBA00047690"/>
    </source>
</evidence>
<evidence type="ECO:0000256" key="3">
    <source>
        <dbReference type="ARBA" id="ARBA00022679"/>
    </source>
</evidence>
<name>A0A7V4TXC8_CALAY</name>
<dbReference type="InterPro" id="IPR044878">
    <property type="entry name" value="UbiA_sf"/>
</dbReference>
<dbReference type="UniPathway" id="UPA00834">
    <property type="reaction ID" value="UER00712"/>
</dbReference>
<comment type="catalytic activity">
    <reaction evidence="8 9">
        <text>heme b + (2E,6E)-farnesyl diphosphate + H2O = Fe(II)-heme o + diphosphate</text>
        <dbReference type="Rhea" id="RHEA:28070"/>
        <dbReference type="ChEBI" id="CHEBI:15377"/>
        <dbReference type="ChEBI" id="CHEBI:33019"/>
        <dbReference type="ChEBI" id="CHEBI:60344"/>
        <dbReference type="ChEBI" id="CHEBI:60530"/>
        <dbReference type="ChEBI" id="CHEBI:175763"/>
        <dbReference type="EC" id="2.5.1.141"/>
    </reaction>
</comment>
<comment type="function">
    <text evidence="9">Converts heme B (protoheme IX) to heme O by substitution of the vinyl group on carbon 2 of heme B porphyrin ring with a hydroxyethyl farnesyl side group.</text>
</comment>
<dbReference type="HAMAP" id="MF_00154">
    <property type="entry name" value="CyoE_CtaB"/>
    <property type="match status" value="1"/>
</dbReference>
<evidence type="ECO:0000256" key="5">
    <source>
        <dbReference type="ARBA" id="ARBA00022989"/>
    </source>
</evidence>
<proteinExistence type="inferred from homology"/>
<evidence type="ECO:0000256" key="6">
    <source>
        <dbReference type="ARBA" id="ARBA00023133"/>
    </source>
</evidence>
<feature type="transmembrane region" description="Helical" evidence="9">
    <location>
        <begin position="45"/>
        <end position="66"/>
    </location>
</feature>
<dbReference type="Proteomes" id="UP000885779">
    <property type="component" value="Unassembled WGS sequence"/>
</dbReference>
<protein>
    <recommendedName>
        <fullName evidence="9">Protoheme IX farnesyltransferase</fullName>
        <ecNumber evidence="9">2.5.1.141</ecNumber>
    </recommendedName>
    <alternativeName>
        <fullName evidence="9">Heme B farnesyltransferase</fullName>
    </alternativeName>
    <alternativeName>
        <fullName evidence="9">Heme O synthase</fullName>
    </alternativeName>
</protein>
<dbReference type="GO" id="GO:0048034">
    <property type="term" value="P:heme O biosynthetic process"/>
    <property type="evidence" value="ECO:0007669"/>
    <property type="project" value="UniProtKB-UniRule"/>
</dbReference>
<evidence type="ECO:0000256" key="4">
    <source>
        <dbReference type="ARBA" id="ARBA00022692"/>
    </source>
</evidence>
<dbReference type="GO" id="GO:0005886">
    <property type="term" value="C:plasma membrane"/>
    <property type="evidence" value="ECO:0007669"/>
    <property type="project" value="UniProtKB-SubCell"/>
</dbReference>
<dbReference type="PROSITE" id="PS00943">
    <property type="entry name" value="UBIA"/>
    <property type="match status" value="1"/>
</dbReference>
<evidence type="ECO:0000256" key="2">
    <source>
        <dbReference type="ARBA" id="ARBA00022475"/>
    </source>
</evidence>
<comment type="subcellular location">
    <subcellularLocation>
        <location evidence="9">Cell membrane</location>
        <topology evidence="9">Multi-pass membrane protein</topology>
    </subcellularLocation>
    <subcellularLocation>
        <location evidence="1">Membrane</location>
        <topology evidence="1">Multi-pass membrane protein</topology>
    </subcellularLocation>
</comment>
<keyword evidence="3 9" id="KW-0808">Transferase</keyword>
<evidence type="ECO:0000256" key="9">
    <source>
        <dbReference type="HAMAP-Rule" id="MF_00154"/>
    </source>
</evidence>
<dbReference type="EC" id="2.5.1.141" evidence="9"/>
<dbReference type="NCBIfam" id="TIGR01473">
    <property type="entry name" value="cyoE_ctaB"/>
    <property type="match status" value="1"/>
</dbReference>
<keyword evidence="5 9" id="KW-1133">Transmembrane helix</keyword>
<keyword evidence="2 9" id="KW-1003">Cell membrane</keyword>
<comment type="caution">
    <text evidence="10">The sequence shown here is derived from an EMBL/GenBank/DDBJ whole genome shotgun (WGS) entry which is preliminary data.</text>
</comment>